<protein>
    <submittedName>
        <fullName evidence="1">33599_t:CDS:1</fullName>
    </submittedName>
</protein>
<gene>
    <name evidence="1" type="ORF">RPERSI_LOCUS28593</name>
</gene>
<accession>A0ACA9SB29</accession>
<comment type="caution">
    <text evidence="1">The sequence shown here is derived from an EMBL/GenBank/DDBJ whole genome shotgun (WGS) entry which is preliminary data.</text>
</comment>
<keyword evidence="2" id="KW-1185">Reference proteome</keyword>
<feature type="non-terminal residue" evidence="1">
    <location>
        <position position="262"/>
    </location>
</feature>
<evidence type="ECO:0000313" key="1">
    <source>
        <dbReference type="EMBL" id="CAG8832792.1"/>
    </source>
</evidence>
<sequence>MHENILGQKLTFLSEFVNLEEVYAGGNFFYGSLEPLKNLSKLKCLDIIDNNITSGLEYLPSSIDEFYCYIYSNPQSEMKKLVNQLEPYAIDIKKGKYDLEKLRRTKSNSISLQLASAQEWLDKNYPKEKRSEVYEIYINEQLEGNLDMTDFTYWDDSFVIKLVNAQGHLNKEYPDPKRKEKETKITINNKLEGDLDLSGFVNLESLNLVYNRLNLNPLLDNCNSEKLSILELSYNNFPVSDLTPFSKFVNLKTLHLSNNPFT</sequence>
<organism evidence="1 2">
    <name type="scientific">Racocetra persica</name>
    <dbReference type="NCBI Taxonomy" id="160502"/>
    <lineage>
        <taxon>Eukaryota</taxon>
        <taxon>Fungi</taxon>
        <taxon>Fungi incertae sedis</taxon>
        <taxon>Mucoromycota</taxon>
        <taxon>Glomeromycotina</taxon>
        <taxon>Glomeromycetes</taxon>
        <taxon>Diversisporales</taxon>
        <taxon>Gigasporaceae</taxon>
        <taxon>Racocetra</taxon>
    </lineage>
</organism>
<name>A0ACA9SB29_9GLOM</name>
<dbReference type="Proteomes" id="UP000789920">
    <property type="component" value="Unassembled WGS sequence"/>
</dbReference>
<proteinExistence type="predicted"/>
<reference evidence="1" key="1">
    <citation type="submission" date="2021-06" db="EMBL/GenBank/DDBJ databases">
        <authorList>
            <person name="Kallberg Y."/>
            <person name="Tangrot J."/>
            <person name="Rosling A."/>
        </authorList>
    </citation>
    <scope>NUCLEOTIDE SEQUENCE</scope>
    <source>
        <strain evidence="1">MA461A</strain>
    </source>
</reference>
<dbReference type="EMBL" id="CAJVQC010104706">
    <property type="protein sequence ID" value="CAG8832792.1"/>
    <property type="molecule type" value="Genomic_DNA"/>
</dbReference>
<evidence type="ECO:0000313" key="2">
    <source>
        <dbReference type="Proteomes" id="UP000789920"/>
    </source>
</evidence>